<evidence type="ECO:0000313" key="1">
    <source>
        <dbReference type="EMBL" id="NGN93158.1"/>
    </source>
</evidence>
<name>A0A6M1R6C7_9ACTN</name>
<organism evidence="1 2">
    <name type="scientific">Nocardioides turkmenicus</name>
    <dbReference type="NCBI Taxonomy" id="2711220"/>
    <lineage>
        <taxon>Bacteria</taxon>
        <taxon>Bacillati</taxon>
        <taxon>Actinomycetota</taxon>
        <taxon>Actinomycetes</taxon>
        <taxon>Propionibacteriales</taxon>
        <taxon>Nocardioidaceae</taxon>
        <taxon>Nocardioides</taxon>
    </lineage>
</organism>
<gene>
    <name evidence="1" type="ORF">G5C66_10470</name>
</gene>
<dbReference type="AlphaFoldDB" id="A0A6M1R6C7"/>
<reference evidence="1 2" key="1">
    <citation type="submission" date="2020-02" db="EMBL/GenBank/DDBJ databases">
        <title>Whole-genome analyses of novel actinobacteria.</title>
        <authorList>
            <person name="Sahin N."/>
        </authorList>
    </citation>
    <scope>NUCLEOTIDE SEQUENCE [LARGE SCALE GENOMIC DNA]</scope>
    <source>
        <strain evidence="1 2">KC13</strain>
    </source>
</reference>
<protein>
    <submittedName>
        <fullName evidence="1">Uncharacterized protein</fullName>
    </submittedName>
</protein>
<sequence>MQPSSTTDAPAGLAVAQGVFNVVGGLWPLVSLRSFEWVFGPKRERWLEYTVAGLLCTNGAAQIAAARSGEPVAARRIGQGTALTLLAIDLVYVPQGRIRWTYLIDAAMEAGWLLAWRGARRW</sequence>
<keyword evidence="2" id="KW-1185">Reference proteome</keyword>
<evidence type="ECO:0000313" key="2">
    <source>
        <dbReference type="Proteomes" id="UP000483261"/>
    </source>
</evidence>
<comment type="caution">
    <text evidence="1">The sequence shown here is derived from an EMBL/GenBank/DDBJ whole genome shotgun (WGS) entry which is preliminary data.</text>
</comment>
<dbReference type="RefSeq" id="WP_165110887.1">
    <property type="nucleotide sequence ID" value="NZ_JAALAA010000007.1"/>
</dbReference>
<accession>A0A6M1R6C7</accession>
<dbReference type="EMBL" id="JAALAA010000007">
    <property type="protein sequence ID" value="NGN93158.1"/>
    <property type="molecule type" value="Genomic_DNA"/>
</dbReference>
<proteinExistence type="predicted"/>
<dbReference type="Proteomes" id="UP000483261">
    <property type="component" value="Unassembled WGS sequence"/>
</dbReference>